<evidence type="ECO:0000313" key="7">
    <source>
        <dbReference type="Proteomes" id="UP000594263"/>
    </source>
</evidence>
<dbReference type="GO" id="GO:0016567">
    <property type="term" value="P:protein ubiquitination"/>
    <property type="evidence" value="ECO:0007669"/>
    <property type="project" value="UniProtKB-UniPathway"/>
</dbReference>
<dbReference type="PANTHER" id="PTHR45969">
    <property type="entry name" value="RING ZINC FINGER PROTEIN-RELATED"/>
    <property type="match status" value="1"/>
</dbReference>
<dbReference type="UniPathway" id="UPA00143"/>
<dbReference type="SMART" id="SM00184">
    <property type="entry name" value="RING"/>
    <property type="match status" value="1"/>
</dbReference>
<keyword evidence="2 4" id="KW-0863">Zinc-finger</keyword>
<keyword evidence="3" id="KW-0862">Zinc</keyword>
<organism evidence="6 7">
    <name type="scientific">Kalanchoe fedtschenkoi</name>
    <name type="common">Lavender scallops</name>
    <name type="synonym">South American air plant</name>
    <dbReference type="NCBI Taxonomy" id="63787"/>
    <lineage>
        <taxon>Eukaryota</taxon>
        <taxon>Viridiplantae</taxon>
        <taxon>Streptophyta</taxon>
        <taxon>Embryophyta</taxon>
        <taxon>Tracheophyta</taxon>
        <taxon>Spermatophyta</taxon>
        <taxon>Magnoliopsida</taxon>
        <taxon>eudicotyledons</taxon>
        <taxon>Gunneridae</taxon>
        <taxon>Pentapetalae</taxon>
        <taxon>Saxifragales</taxon>
        <taxon>Crassulaceae</taxon>
        <taxon>Kalanchoe</taxon>
    </lineage>
</organism>
<keyword evidence="1" id="KW-0479">Metal-binding</keyword>
<keyword evidence="7" id="KW-1185">Reference proteome</keyword>
<evidence type="ECO:0000256" key="1">
    <source>
        <dbReference type="ARBA" id="ARBA00022723"/>
    </source>
</evidence>
<dbReference type="EnsemblPlants" id="Kaladp0037s0472.1.v1.1">
    <property type="protein sequence ID" value="Kaladp0037s0472.1.v1.1.CDS.1"/>
    <property type="gene ID" value="Kaladp0037s0472.v1.1"/>
</dbReference>
<dbReference type="Pfam" id="PF13639">
    <property type="entry name" value="zf-RING_2"/>
    <property type="match status" value="1"/>
</dbReference>
<evidence type="ECO:0000313" key="6">
    <source>
        <dbReference type="EnsemblPlants" id="Kaladp0037s0472.1.v1.1.CDS.1"/>
    </source>
</evidence>
<reference evidence="6" key="1">
    <citation type="submission" date="2021-01" db="UniProtKB">
        <authorList>
            <consortium name="EnsemblPlants"/>
        </authorList>
    </citation>
    <scope>IDENTIFICATION</scope>
</reference>
<dbReference type="SUPFAM" id="SSF57850">
    <property type="entry name" value="RING/U-box"/>
    <property type="match status" value="1"/>
</dbReference>
<accession>A0A7N0TIX2</accession>
<name>A0A7N0TIX2_KALFE</name>
<dbReference type="PROSITE" id="PS50089">
    <property type="entry name" value="ZF_RING_2"/>
    <property type="match status" value="1"/>
</dbReference>
<dbReference type="GO" id="GO:0008270">
    <property type="term" value="F:zinc ion binding"/>
    <property type="evidence" value="ECO:0007669"/>
    <property type="project" value="UniProtKB-KW"/>
</dbReference>
<protein>
    <recommendedName>
        <fullName evidence="5">RING-type domain-containing protein</fullName>
    </recommendedName>
</protein>
<evidence type="ECO:0000256" key="2">
    <source>
        <dbReference type="ARBA" id="ARBA00022771"/>
    </source>
</evidence>
<dbReference type="GO" id="GO:0061630">
    <property type="term" value="F:ubiquitin protein ligase activity"/>
    <property type="evidence" value="ECO:0007669"/>
    <property type="project" value="TreeGrafter"/>
</dbReference>
<evidence type="ECO:0000256" key="3">
    <source>
        <dbReference type="ARBA" id="ARBA00022833"/>
    </source>
</evidence>
<dbReference type="Gene3D" id="3.30.40.10">
    <property type="entry name" value="Zinc/RING finger domain, C3HC4 (zinc finger)"/>
    <property type="match status" value="1"/>
</dbReference>
<dbReference type="InterPro" id="IPR013083">
    <property type="entry name" value="Znf_RING/FYVE/PHD"/>
</dbReference>
<dbReference type="AlphaFoldDB" id="A0A7N0TIX2"/>
<sequence length="142" mass="15492">MAVVAIAIVLVALIPVIMKLLFLQQQHQASRFDPENSSNYGSSSCVVCLTDLAHGDEFQQLPKCGHCFHARCIDAWFESSGSATCPLCRTLVFDHPPISQTGSNQPSCFLKRLICAVVISVAEILFSKVGCVSNFEEGFKLL</sequence>
<proteinExistence type="predicted"/>
<dbReference type="InterPro" id="IPR001841">
    <property type="entry name" value="Znf_RING"/>
</dbReference>
<feature type="domain" description="RING-type" evidence="5">
    <location>
        <begin position="45"/>
        <end position="89"/>
    </location>
</feature>
<evidence type="ECO:0000259" key="5">
    <source>
        <dbReference type="PROSITE" id="PS50089"/>
    </source>
</evidence>
<dbReference type="Gramene" id="Kaladp0037s0472.1.v1.1">
    <property type="protein sequence ID" value="Kaladp0037s0472.1.v1.1.CDS.1"/>
    <property type="gene ID" value="Kaladp0037s0472.v1.1"/>
</dbReference>
<dbReference type="PANTHER" id="PTHR45969:SF69">
    <property type="entry name" value="FINGER DOMAIN PROTEIN, PUTATIVE (AFU_ORTHOLOGUE AFUA_3G12190)-RELATED"/>
    <property type="match status" value="1"/>
</dbReference>
<dbReference type="Proteomes" id="UP000594263">
    <property type="component" value="Unplaced"/>
</dbReference>
<evidence type="ECO:0000256" key="4">
    <source>
        <dbReference type="PROSITE-ProRule" id="PRU00175"/>
    </source>
</evidence>